<dbReference type="Pfam" id="PF24686">
    <property type="entry name" value="FLQE3_permease"/>
    <property type="match status" value="1"/>
</dbReference>
<feature type="transmembrane region" description="Helical" evidence="1">
    <location>
        <begin position="199"/>
        <end position="220"/>
    </location>
</feature>
<keyword evidence="1" id="KW-0812">Transmembrane</keyword>
<name>A0A3S9UZL9_9BACL</name>
<dbReference type="InterPro" id="IPR056926">
    <property type="entry name" value="FLQE3_permease"/>
</dbReference>
<dbReference type="RefSeq" id="WP_126999788.1">
    <property type="nucleotide sequence ID" value="NZ_CP034346.1"/>
</dbReference>
<keyword evidence="3" id="KW-1185">Reference proteome</keyword>
<protein>
    <submittedName>
        <fullName evidence="2">ABC transporter permease</fullName>
    </submittedName>
</protein>
<feature type="transmembrane region" description="Helical" evidence="1">
    <location>
        <begin position="119"/>
        <end position="141"/>
    </location>
</feature>
<dbReference type="AlphaFoldDB" id="A0A3S9UZL9"/>
<proteinExistence type="predicted"/>
<organism evidence="2 3">
    <name type="scientific">Paenibacillus lutimineralis</name>
    <dbReference type="NCBI Taxonomy" id="2707005"/>
    <lineage>
        <taxon>Bacteria</taxon>
        <taxon>Bacillati</taxon>
        <taxon>Bacillota</taxon>
        <taxon>Bacilli</taxon>
        <taxon>Bacillales</taxon>
        <taxon>Paenibacillaceae</taxon>
        <taxon>Paenibacillus</taxon>
    </lineage>
</organism>
<reference evidence="3" key="1">
    <citation type="submission" date="2018-12" db="EMBL/GenBank/DDBJ databases">
        <title>Complete genome sequence of Paenibacillus sp. MBLB1234.</title>
        <authorList>
            <person name="Nam Y.-D."/>
            <person name="Kang J."/>
            <person name="Chung W.-H."/>
            <person name="Park Y.S."/>
        </authorList>
    </citation>
    <scope>NUCLEOTIDE SEQUENCE [LARGE SCALE GENOMIC DNA]</scope>
    <source>
        <strain evidence="3">MBLB1234</strain>
    </source>
</reference>
<feature type="transmembrane region" description="Helical" evidence="1">
    <location>
        <begin position="20"/>
        <end position="37"/>
    </location>
</feature>
<gene>
    <name evidence="2" type="ORF">EI981_16025</name>
</gene>
<keyword evidence="1" id="KW-1133">Transmembrane helix</keyword>
<sequence>MRMAGAIAYDIKLQHRHGFYYAYLVISLFYIMLLRLLPASSREMADVLLTFTDPSMLGFFFIGGLVLLEKGHDIHNTLFVTPYKPEEYMMSKTLSLTLLSMISSYLIHVSQFGFSTNPLLFMTGVFLTSVFFTLAGMGVAFRCRSLNGFFFLSTLVTFVFMLPIMDFLHIWSTPIYYILPTQGSFLLLRSAFEPVPWLQILYAVLLLAGWIGLAFLWVRYSFRKFIMLRLGGDGS</sequence>
<evidence type="ECO:0000313" key="2">
    <source>
        <dbReference type="EMBL" id="AZS15794.1"/>
    </source>
</evidence>
<accession>A0A3S9UZL9</accession>
<evidence type="ECO:0000256" key="1">
    <source>
        <dbReference type="SAM" id="Phobius"/>
    </source>
</evidence>
<keyword evidence="1" id="KW-0472">Membrane</keyword>
<dbReference type="OrthoDB" id="8480522at2"/>
<dbReference type="Proteomes" id="UP000270678">
    <property type="component" value="Chromosome"/>
</dbReference>
<feature type="transmembrane region" description="Helical" evidence="1">
    <location>
        <begin position="148"/>
        <end position="179"/>
    </location>
</feature>
<dbReference type="KEGG" id="plut:EI981_16025"/>
<dbReference type="EMBL" id="CP034346">
    <property type="protein sequence ID" value="AZS15794.1"/>
    <property type="molecule type" value="Genomic_DNA"/>
</dbReference>
<feature type="transmembrane region" description="Helical" evidence="1">
    <location>
        <begin position="49"/>
        <end position="68"/>
    </location>
</feature>
<evidence type="ECO:0000313" key="3">
    <source>
        <dbReference type="Proteomes" id="UP000270678"/>
    </source>
</evidence>
<feature type="transmembrane region" description="Helical" evidence="1">
    <location>
        <begin position="89"/>
        <end position="107"/>
    </location>
</feature>